<accession>A0A3L9ZYT2</accession>
<feature type="transmembrane region" description="Helical" evidence="1">
    <location>
        <begin position="51"/>
        <end position="73"/>
    </location>
</feature>
<keyword evidence="3" id="KW-1185">Reference proteome</keyword>
<feature type="transmembrane region" description="Helical" evidence="1">
    <location>
        <begin position="80"/>
        <end position="100"/>
    </location>
</feature>
<feature type="transmembrane region" description="Helical" evidence="1">
    <location>
        <begin position="7"/>
        <end position="31"/>
    </location>
</feature>
<gene>
    <name evidence="2" type="ORF">DFR27_2429</name>
</gene>
<evidence type="ECO:0000313" key="3">
    <source>
        <dbReference type="Proteomes" id="UP000267187"/>
    </source>
</evidence>
<dbReference type="Proteomes" id="UP000267187">
    <property type="component" value="Unassembled WGS sequence"/>
</dbReference>
<feature type="transmembrane region" description="Helical" evidence="1">
    <location>
        <begin position="106"/>
        <end position="128"/>
    </location>
</feature>
<organism evidence="2 3">
    <name type="scientific">Umboniibacter marinipuniceus</name>
    <dbReference type="NCBI Taxonomy" id="569599"/>
    <lineage>
        <taxon>Bacteria</taxon>
        <taxon>Pseudomonadati</taxon>
        <taxon>Pseudomonadota</taxon>
        <taxon>Gammaproteobacteria</taxon>
        <taxon>Cellvibrionales</taxon>
        <taxon>Cellvibrionaceae</taxon>
        <taxon>Umboniibacter</taxon>
    </lineage>
</organism>
<dbReference type="EMBL" id="REFJ01000007">
    <property type="protein sequence ID" value="RMA77610.1"/>
    <property type="molecule type" value="Genomic_DNA"/>
</dbReference>
<proteinExistence type="predicted"/>
<dbReference type="AlphaFoldDB" id="A0A3L9ZYT2"/>
<dbReference type="OrthoDB" id="1143964at2"/>
<evidence type="ECO:0000313" key="2">
    <source>
        <dbReference type="EMBL" id="RMA77610.1"/>
    </source>
</evidence>
<sequence length="138" mass="14798">MTAPKWLLPVAIVAILWNLMGLFAFVIDLMITPELIAALPEADQAIYEARPGWMIIGTALAVVGGTLGSVGLAMKKLWSVKLFVASLVGLVIQDVALVLIAMEVNLAMAVIIMQSVVAIVAIDLWFIARKGSKKGWLV</sequence>
<keyword evidence="1" id="KW-0472">Membrane</keyword>
<protein>
    <submittedName>
        <fullName evidence="2">Uncharacterized protein</fullName>
    </submittedName>
</protein>
<comment type="caution">
    <text evidence="2">The sequence shown here is derived from an EMBL/GenBank/DDBJ whole genome shotgun (WGS) entry which is preliminary data.</text>
</comment>
<keyword evidence="1" id="KW-1133">Transmembrane helix</keyword>
<evidence type="ECO:0000256" key="1">
    <source>
        <dbReference type="SAM" id="Phobius"/>
    </source>
</evidence>
<keyword evidence="1" id="KW-0812">Transmembrane</keyword>
<name>A0A3L9ZYT2_9GAMM</name>
<reference evidence="2 3" key="1">
    <citation type="submission" date="2018-10" db="EMBL/GenBank/DDBJ databases">
        <title>Genomic Encyclopedia of Type Strains, Phase IV (KMG-IV): sequencing the most valuable type-strain genomes for metagenomic binning, comparative biology and taxonomic classification.</title>
        <authorList>
            <person name="Goeker M."/>
        </authorList>
    </citation>
    <scope>NUCLEOTIDE SEQUENCE [LARGE SCALE GENOMIC DNA]</scope>
    <source>
        <strain evidence="2 3">DSM 25080</strain>
    </source>
</reference>
<dbReference type="RefSeq" id="WP_121877731.1">
    <property type="nucleotide sequence ID" value="NZ_REFJ01000007.1"/>
</dbReference>